<keyword evidence="1" id="KW-1133">Transmembrane helix</keyword>
<evidence type="ECO:0000313" key="3">
    <source>
        <dbReference type="EMBL" id="MCX2724146.1"/>
    </source>
</evidence>
<evidence type="ECO:0000259" key="2">
    <source>
        <dbReference type="Pfam" id="PF07811"/>
    </source>
</evidence>
<dbReference type="EMBL" id="JAPEVI010000003">
    <property type="protein sequence ID" value="MCX2724146.1"/>
    <property type="molecule type" value="Genomic_DNA"/>
</dbReference>
<evidence type="ECO:0000313" key="4">
    <source>
        <dbReference type="Proteomes" id="UP001300261"/>
    </source>
</evidence>
<gene>
    <name evidence="3" type="ORF">ON753_17485</name>
</gene>
<keyword evidence="4" id="KW-1185">Reference proteome</keyword>
<keyword evidence="1" id="KW-0472">Membrane</keyword>
<evidence type="ECO:0000256" key="1">
    <source>
        <dbReference type="SAM" id="Phobius"/>
    </source>
</evidence>
<dbReference type="RefSeq" id="WP_265963922.1">
    <property type="nucleotide sequence ID" value="NZ_JAPEVI010000003.1"/>
</dbReference>
<dbReference type="InterPro" id="IPR012495">
    <property type="entry name" value="TadE-like_dom"/>
</dbReference>
<reference evidence="3 4" key="1">
    <citation type="journal article" date="2016" name="Int. J. Syst. Evol. Microbiol.">
        <title>Labrenzia salina sp. nov., isolated from the rhizosphere of the halophyte Arthrocnemum macrostachyum.</title>
        <authorList>
            <person name="Camacho M."/>
            <person name="Redondo-Gomez S."/>
            <person name="Rodriguez-Llorente I."/>
            <person name="Rohde M."/>
            <person name="Sproer C."/>
            <person name="Schumann P."/>
            <person name="Klenk H.P."/>
            <person name="Montero-Calasanz M.D.C."/>
        </authorList>
    </citation>
    <scope>NUCLEOTIDE SEQUENCE [LARGE SCALE GENOMIC DNA]</scope>
    <source>
        <strain evidence="3 4">DSM 29163</strain>
    </source>
</reference>
<protein>
    <submittedName>
        <fullName evidence="3">Pilus assembly protein</fullName>
    </submittedName>
</protein>
<keyword evidence="1" id="KW-0812">Transmembrane</keyword>
<dbReference type="Proteomes" id="UP001300261">
    <property type="component" value="Unassembled WGS sequence"/>
</dbReference>
<name>A0ABT3R4E7_9HYPH</name>
<sequence length="183" mass="20342">MRGGEICDQPNTASNRRSLWHDRSGVTAIEFAMVALPFFALVFGIIEVGLAHFANRMVDNAVVSAARLIRTGQAEKGKISADSFKQQICDSMPSFMCDTDKIYVDVTSVDSFAKAQSTDSLYDEDGKLKEELSYNIGGSGDIVVVNVIYKWPMVAANLYLDYADHGNERHLTSTMVFRNEPWE</sequence>
<feature type="domain" description="TadE-like" evidence="2">
    <location>
        <begin position="25"/>
        <end position="67"/>
    </location>
</feature>
<dbReference type="Pfam" id="PF07811">
    <property type="entry name" value="TadE"/>
    <property type="match status" value="1"/>
</dbReference>
<organism evidence="3 4">
    <name type="scientific">Roseibium salinum</name>
    <dbReference type="NCBI Taxonomy" id="1604349"/>
    <lineage>
        <taxon>Bacteria</taxon>
        <taxon>Pseudomonadati</taxon>
        <taxon>Pseudomonadota</taxon>
        <taxon>Alphaproteobacteria</taxon>
        <taxon>Hyphomicrobiales</taxon>
        <taxon>Stappiaceae</taxon>
        <taxon>Roseibium</taxon>
    </lineage>
</organism>
<accession>A0ABT3R4E7</accession>
<feature type="transmembrane region" description="Helical" evidence="1">
    <location>
        <begin position="28"/>
        <end position="50"/>
    </location>
</feature>
<proteinExistence type="predicted"/>
<comment type="caution">
    <text evidence="3">The sequence shown here is derived from an EMBL/GenBank/DDBJ whole genome shotgun (WGS) entry which is preliminary data.</text>
</comment>